<dbReference type="UniPathway" id="UPA00138"/>
<dbReference type="GO" id="GO:0006094">
    <property type="term" value="P:gluconeogenesis"/>
    <property type="evidence" value="ECO:0007669"/>
    <property type="project" value="UniProtKB-UniPathway"/>
</dbReference>
<dbReference type="RefSeq" id="WP_078807239.1">
    <property type="nucleotide sequence ID" value="NZ_FUXI01000013.1"/>
</dbReference>
<dbReference type="AlphaFoldDB" id="A0A1T4N470"/>
<dbReference type="EMBL" id="FUXI01000013">
    <property type="protein sequence ID" value="SJZ74129.1"/>
    <property type="molecule type" value="Genomic_DNA"/>
</dbReference>
<keyword evidence="8" id="KW-0808">Transferase</keyword>
<dbReference type="GO" id="GO:0016301">
    <property type="term" value="F:kinase activity"/>
    <property type="evidence" value="ECO:0007669"/>
    <property type="project" value="UniProtKB-KW"/>
</dbReference>
<evidence type="ECO:0000256" key="4">
    <source>
        <dbReference type="ARBA" id="ARBA00022741"/>
    </source>
</evidence>
<protein>
    <recommendedName>
        <fullName evidence="3">phosphoenolpyruvate carboxykinase (ATP)</fullName>
        <ecNumber evidence="3">4.1.1.49</ecNumber>
    </recommendedName>
</protein>
<dbReference type="InterPro" id="IPR008210">
    <property type="entry name" value="PEP_carboxykinase_N"/>
</dbReference>
<comment type="catalytic activity">
    <reaction evidence="7">
        <text>oxaloacetate + ATP = phosphoenolpyruvate + ADP + CO2</text>
        <dbReference type="Rhea" id="RHEA:18617"/>
        <dbReference type="ChEBI" id="CHEBI:16452"/>
        <dbReference type="ChEBI" id="CHEBI:16526"/>
        <dbReference type="ChEBI" id="CHEBI:30616"/>
        <dbReference type="ChEBI" id="CHEBI:58702"/>
        <dbReference type="ChEBI" id="CHEBI:456216"/>
        <dbReference type="EC" id="4.1.1.49"/>
    </reaction>
</comment>
<proteinExistence type="inferred from homology"/>
<dbReference type="Gene3D" id="3.40.449.10">
    <property type="entry name" value="Phosphoenolpyruvate Carboxykinase, domain 1"/>
    <property type="match status" value="1"/>
</dbReference>
<gene>
    <name evidence="8" type="ORF">SAMN02745116_01302</name>
</gene>
<dbReference type="Gene3D" id="3.90.228.20">
    <property type="match status" value="1"/>
</dbReference>
<evidence type="ECO:0000313" key="9">
    <source>
        <dbReference type="Proteomes" id="UP000190328"/>
    </source>
</evidence>
<keyword evidence="8" id="KW-0670">Pyruvate</keyword>
<evidence type="ECO:0000256" key="3">
    <source>
        <dbReference type="ARBA" id="ARBA00012363"/>
    </source>
</evidence>
<dbReference type="Proteomes" id="UP000190328">
    <property type="component" value="Unassembled WGS sequence"/>
</dbReference>
<dbReference type="SUPFAM" id="SSF53795">
    <property type="entry name" value="PEP carboxykinase-like"/>
    <property type="match status" value="1"/>
</dbReference>
<comment type="pathway">
    <text evidence="1">Carbohydrate biosynthesis; gluconeogenesis.</text>
</comment>
<keyword evidence="6" id="KW-0456">Lyase</keyword>
<organism evidence="8 9">
    <name type="scientific">Pilibacter termitis</name>
    <dbReference type="NCBI Taxonomy" id="263852"/>
    <lineage>
        <taxon>Bacteria</taxon>
        <taxon>Bacillati</taxon>
        <taxon>Bacillota</taxon>
        <taxon>Bacilli</taxon>
        <taxon>Lactobacillales</taxon>
        <taxon>Enterococcaceae</taxon>
        <taxon>Pilibacter</taxon>
    </lineage>
</organism>
<evidence type="ECO:0000256" key="2">
    <source>
        <dbReference type="ARBA" id="ARBA00006052"/>
    </source>
</evidence>
<dbReference type="GO" id="GO:0004612">
    <property type="term" value="F:phosphoenolpyruvate carboxykinase (ATP) activity"/>
    <property type="evidence" value="ECO:0007669"/>
    <property type="project" value="UniProtKB-EC"/>
</dbReference>
<comment type="similarity">
    <text evidence="2">Belongs to the phosphoenolpyruvate carboxykinase (ATP) family.</text>
</comment>
<evidence type="ECO:0000256" key="7">
    <source>
        <dbReference type="ARBA" id="ARBA00047371"/>
    </source>
</evidence>
<dbReference type="OrthoDB" id="9806325at2"/>
<keyword evidence="4" id="KW-0547">Nucleotide-binding</keyword>
<keyword evidence="5" id="KW-0067">ATP-binding</keyword>
<evidence type="ECO:0000256" key="6">
    <source>
        <dbReference type="ARBA" id="ARBA00023239"/>
    </source>
</evidence>
<sequence>MSTIGNYKIEDIKNGNVLFSAIRSTVETAFYANTVSRVKNTEEAYRLAEKAKGVIKTSLPIYRAEDLGLPSEASVLVFNDGEIVGRTAAARKIIGQPEVDEAYFAKLVREAMYQLNLKKTLTCDVVVGLDEAFMMKSHLLLPEGYENNILSYMLNFQAITSEYEEMYANSTPYNQGDIFIVGDPDWTHPDFPHGIALFDPLHNTAVVLGLRYFGEFKKGTLTLAWAAAHRNGFVACHGGMKQYTLANGKKYTMAAYGLSGSGKSTITLAKNADKYDVTVLHDDAFVISKEDGSTTALEPAYFDKTQDYPMDSEAVKYFLTCQNVGVTLDTTGKKVLVTEDIRNGNGRTVKSKFVTPNRVDHLKESIDAVYWIMKDDSLPPIVKIEDATLAAVFGLTLATKRSTAENIVGKVDMDALVIEPFANPFRAYALGEDFEDFKNLFEQRKTECYILNTGFFNDEKVKPHHTLSSIEAVVDDEVEWKNFGSIEGMKYREIEGFTPDFSNADYVKKLIFRMENRLDFILKKKTELGGYHALPDGTEEVVRQMIEELKENLA</sequence>
<dbReference type="GO" id="GO:0005524">
    <property type="term" value="F:ATP binding"/>
    <property type="evidence" value="ECO:0007669"/>
    <property type="project" value="UniProtKB-KW"/>
</dbReference>
<keyword evidence="9" id="KW-1185">Reference proteome</keyword>
<dbReference type="SUPFAM" id="SSF68923">
    <property type="entry name" value="PEP carboxykinase N-terminal domain"/>
    <property type="match status" value="1"/>
</dbReference>
<dbReference type="STRING" id="263852.SAMN02745116_01302"/>
<name>A0A1T4N470_9ENTE</name>
<keyword evidence="8" id="KW-0418">Kinase</keyword>
<dbReference type="InterPro" id="IPR013035">
    <property type="entry name" value="PEP_carboxykinase_C"/>
</dbReference>
<evidence type="ECO:0000256" key="5">
    <source>
        <dbReference type="ARBA" id="ARBA00022840"/>
    </source>
</evidence>
<dbReference type="EC" id="4.1.1.49" evidence="3"/>
<reference evidence="8 9" key="1">
    <citation type="submission" date="2017-02" db="EMBL/GenBank/DDBJ databases">
        <authorList>
            <person name="Peterson S.W."/>
        </authorList>
    </citation>
    <scope>NUCLEOTIDE SEQUENCE [LARGE SCALE GENOMIC DNA]</scope>
    <source>
        <strain evidence="8 9">ATCC BAA-1030</strain>
    </source>
</reference>
<accession>A0A1T4N470</accession>
<dbReference type="InterPro" id="IPR001272">
    <property type="entry name" value="PEP_carboxykinase_ATP"/>
</dbReference>
<dbReference type="Pfam" id="PF01293">
    <property type="entry name" value="PEPCK_ATP"/>
    <property type="match status" value="1"/>
</dbReference>
<evidence type="ECO:0000313" key="8">
    <source>
        <dbReference type="EMBL" id="SJZ74129.1"/>
    </source>
</evidence>
<evidence type="ECO:0000256" key="1">
    <source>
        <dbReference type="ARBA" id="ARBA00004742"/>
    </source>
</evidence>